<feature type="transmembrane region" description="Helical" evidence="9">
    <location>
        <begin position="29"/>
        <end position="54"/>
    </location>
</feature>
<dbReference type="GO" id="GO:0005886">
    <property type="term" value="C:plasma membrane"/>
    <property type="evidence" value="ECO:0007669"/>
    <property type="project" value="UniProtKB-SubCell"/>
</dbReference>
<dbReference type="Gene3D" id="1.20.5.1030">
    <property type="entry name" value="Preprotein translocase secy subunit"/>
    <property type="match status" value="1"/>
</dbReference>
<keyword evidence="6 9" id="KW-1133">Transmembrane helix</keyword>
<dbReference type="GO" id="GO:0043952">
    <property type="term" value="P:protein transport by the Sec complex"/>
    <property type="evidence" value="ECO:0007669"/>
    <property type="project" value="UniProtKB-UniRule"/>
</dbReference>
<evidence type="ECO:0000256" key="7">
    <source>
        <dbReference type="ARBA" id="ARBA00023010"/>
    </source>
</evidence>
<keyword evidence="4 9" id="KW-0812">Transmembrane</keyword>
<dbReference type="GO" id="GO:0008320">
    <property type="term" value="F:protein transmembrane transporter activity"/>
    <property type="evidence" value="ECO:0007669"/>
    <property type="project" value="UniProtKB-UniRule"/>
</dbReference>
<name>A0A7C1SIR2_UNCW3</name>
<dbReference type="InterPro" id="IPR005807">
    <property type="entry name" value="SecE_bac"/>
</dbReference>
<gene>
    <name evidence="9 10" type="primary">secE</name>
    <name evidence="10" type="ORF">ENP94_00355</name>
    <name evidence="11" type="ORF">ENS16_05040</name>
</gene>
<accession>A0A7C1SIR2</accession>
<keyword evidence="3 9" id="KW-1003">Cell membrane</keyword>
<evidence type="ECO:0000256" key="8">
    <source>
        <dbReference type="ARBA" id="ARBA00023136"/>
    </source>
</evidence>
<dbReference type="HAMAP" id="MF_00422">
    <property type="entry name" value="SecE"/>
    <property type="match status" value="1"/>
</dbReference>
<comment type="similarity">
    <text evidence="9">Belongs to the SecE/SEC61-gamma family.</text>
</comment>
<evidence type="ECO:0000256" key="6">
    <source>
        <dbReference type="ARBA" id="ARBA00022989"/>
    </source>
</evidence>
<evidence type="ECO:0000256" key="2">
    <source>
        <dbReference type="ARBA" id="ARBA00022448"/>
    </source>
</evidence>
<dbReference type="Pfam" id="PF00584">
    <property type="entry name" value="SecE"/>
    <property type="match status" value="1"/>
</dbReference>
<sequence>MSIWKKIQEYIKDVISELKKVSWVKPRELWTTTLVVIAFSAVLGGFIGLCDFIFSRLLALILR</sequence>
<evidence type="ECO:0000256" key="5">
    <source>
        <dbReference type="ARBA" id="ARBA00022927"/>
    </source>
</evidence>
<keyword evidence="2 9" id="KW-0813">Transport</keyword>
<dbReference type="PANTHER" id="PTHR33910:SF1">
    <property type="entry name" value="PROTEIN TRANSLOCASE SUBUNIT SECE"/>
    <property type="match status" value="1"/>
</dbReference>
<proteinExistence type="inferred from homology"/>
<dbReference type="InterPro" id="IPR038379">
    <property type="entry name" value="SecE_sf"/>
</dbReference>
<dbReference type="InterPro" id="IPR001901">
    <property type="entry name" value="Translocase_SecE/Sec61-g"/>
</dbReference>
<dbReference type="EMBL" id="DSLG01000002">
    <property type="protein sequence ID" value="HEA86445.1"/>
    <property type="molecule type" value="Genomic_DNA"/>
</dbReference>
<comment type="function">
    <text evidence="9">Essential subunit of the Sec protein translocation channel SecYEG. Clamps together the 2 halves of SecY. May contact the channel plug during translocation.</text>
</comment>
<comment type="subcellular location">
    <subcellularLocation>
        <location evidence="9">Cell membrane</location>
        <topology evidence="9">Single-pass membrane protein</topology>
    </subcellularLocation>
    <subcellularLocation>
        <location evidence="1">Membrane</location>
    </subcellularLocation>
</comment>
<comment type="caution">
    <text evidence="10">The sequence shown here is derived from an EMBL/GenBank/DDBJ whole genome shotgun (WGS) entry which is preliminary data.</text>
</comment>
<organism evidence="10">
    <name type="scientific">candidate division WOR-3 bacterium</name>
    <dbReference type="NCBI Taxonomy" id="2052148"/>
    <lineage>
        <taxon>Bacteria</taxon>
        <taxon>Bacteria division WOR-3</taxon>
    </lineage>
</organism>
<keyword evidence="5 9" id="KW-0653">Protein transport</keyword>
<comment type="subunit">
    <text evidence="9">Component of the Sec protein translocase complex. Heterotrimer consisting of SecY, SecE and SecG subunits. The heterotrimers can form oligomers, although 1 heterotrimer is thought to be able to translocate proteins. Interacts with the ribosome. Interacts with SecDF, and other proteins may be involved. Interacts with SecA.</text>
</comment>
<protein>
    <recommendedName>
        <fullName evidence="9">Protein translocase subunit SecE</fullName>
    </recommendedName>
</protein>
<evidence type="ECO:0000313" key="10">
    <source>
        <dbReference type="EMBL" id="HEA86445.1"/>
    </source>
</evidence>
<dbReference type="GO" id="GO:0006605">
    <property type="term" value="P:protein targeting"/>
    <property type="evidence" value="ECO:0007669"/>
    <property type="project" value="UniProtKB-UniRule"/>
</dbReference>
<dbReference type="GO" id="GO:0009306">
    <property type="term" value="P:protein secretion"/>
    <property type="evidence" value="ECO:0007669"/>
    <property type="project" value="UniProtKB-UniRule"/>
</dbReference>
<dbReference type="PANTHER" id="PTHR33910">
    <property type="entry name" value="PROTEIN TRANSLOCASE SUBUNIT SECE"/>
    <property type="match status" value="1"/>
</dbReference>
<dbReference type="NCBIfam" id="TIGR00964">
    <property type="entry name" value="secE_bact"/>
    <property type="match status" value="1"/>
</dbReference>
<dbReference type="GO" id="GO:0065002">
    <property type="term" value="P:intracellular protein transmembrane transport"/>
    <property type="evidence" value="ECO:0007669"/>
    <property type="project" value="UniProtKB-UniRule"/>
</dbReference>
<evidence type="ECO:0000256" key="1">
    <source>
        <dbReference type="ARBA" id="ARBA00004370"/>
    </source>
</evidence>
<reference evidence="10" key="1">
    <citation type="journal article" date="2020" name="mSystems">
        <title>Genome- and Community-Level Interaction Insights into Carbon Utilization and Element Cycling Functions of Hydrothermarchaeota in Hydrothermal Sediment.</title>
        <authorList>
            <person name="Zhou Z."/>
            <person name="Liu Y."/>
            <person name="Xu W."/>
            <person name="Pan J."/>
            <person name="Luo Z.H."/>
            <person name="Li M."/>
        </authorList>
    </citation>
    <scope>NUCLEOTIDE SEQUENCE [LARGE SCALE GENOMIC DNA]</scope>
    <source>
        <strain evidence="10">SpSt-265</strain>
        <strain evidence="11">SpSt-465</strain>
    </source>
</reference>
<dbReference type="AlphaFoldDB" id="A0A7C1SIR2"/>
<evidence type="ECO:0000256" key="4">
    <source>
        <dbReference type="ARBA" id="ARBA00022692"/>
    </source>
</evidence>
<evidence type="ECO:0000256" key="3">
    <source>
        <dbReference type="ARBA" id="ARBA00022475"/>
    </source>
</evidence>
<keyword evidence="8 9" id="KW-0472">Membrane</keyword>
<evidence type="ECO:0000313" key="11">
    <source>
        <dbReference type="EMBL" id="HFJ54039.1"/>
    </source>
</evidence>
<dbReference type="EMBL" id="DSTU01000006">
    <property type="protein sequence ID" value="HFJ54039.1"/>
    <property type="molecule type" value="Genomic_DNA"/>
</dbReference>
<evidence type="ECO:0000256" key="9">
    <source>
        <dbReference type="HAMAP-Rule" id="MF_00422"/>
    </source>
</evidence>
<keyword evidence="7 9" id="KW-0811">Translocation</keyword>